<evidence type="ECO:0000313" key="1">
    <source>
        <dbReference type="EMBL" id="CAB4564278.1"/>
    </source>
</evidence>
<protein>
    <submittedName>
        <fullName evidence="1">Unannotated protein</fullName>
    </submittedName>
</protein>
<sequence length="38" mass="4034">MCQKVTCVSCAKATWDGCGQHIEEALEGVATADRCTCN</sequence>
<dbReference type="EMBL" id="CAEZTD010000069">
    <property type="protein sequence ID" value="CAB4564278.1"/>
    <property type="molecule type" value="Genomic_DNA"/>
</dbReference>
<proteinExistence type="predicted"/>
<name>A0A6J6DT81_9ZZZZ</name>
<gene>
    <name evidence="1" type="ORF">UFOPK1591_00933</name>
</gene>
<dbReference type="PANTHER" id="PTHR34724">
    <property type="entry name" value="OS12G0596101 PROTEIN"/>
    <property type="match status" value="1"/>
</dbReference>
<dbReference type="AlphaFoldDB" id="A0A6J6DT81"/>
<dbReference type="PANTHER" id="PTHR34724:SF2">
    <property type="entry name" value="OS12G0596101 PROTEIN"/>
    <property type="match status" value="1"/>
</dbReference>
<accession>A0A6J6DT81</accession>
<reference evidence="1" key="1">
    <citation type="submission" date="2020-05" db="EMBL/GenBank/DDBJ databases">
        <authorList>
            <person name="Chiriac C."/>
            <person name="Salcher M."/>
            <person name="Ghai R."/>
            <person name="Kavagutti S V."/>
        </authorList>
    </citation>
    <scope>NUCLEOTIDE SEQUENCE</scope>
</reference>
<organism evidence="1">
    <name type="scientific">freshwater metagenome</name>
    <dbReference type="NCBI Taxonomy" id="449393"/>
    <lineage>
        <taxon>unclassified sequences</taxon>
        <taxon>metagenomes</taxon>
        <taxon>ecological metagenomes</taxon>
    </lineage>
</organism>